<keyword evidence="9" id="KW-0472">Membrane</keyword>
<feature type="domain" description="Trimeric autotransporter adhesin YadA-like head" evidence="13">
    <location>
        <begin position="96"/>
        <end position="124"/>
    </location>
</feature>
<comment type="subcellular location">
    <subcellularLocation>
        <location evidence="2">Cell outer membrane</location>
    </subcellularLocation>
    <subcellularLocation>
        <location evidence="1">Cell surface</location>
    </subcellularLocation>
</comment>
<reference evidence="15 16" key="1">
    <citation type="submission" date="2011-11" db="EMBL/GenBank/DDBJ databases">
        <title>The Noncontiguous Finished genome of Jonquetella anthropi DSM 22815.</title>
        <authorList>
            <consortium name="US DOE Joint Genome Institute (JGI-PGF)"/>
            <person name="Lucas S."/>
            <person name="Copeland A."/>
            <person name="Lapidus A."/>
            <person name="Glavina del Rio T."/>
            <person name="Dalin E."/>
            <person name="Tice H."/>
            <person name="Bruce D."/>
            <person name="Goodwin L."/>
            <person name="Pitluck S."/>
            <person name="Peters L."/>
            <person name="Mikhailova N."/>
            <person name="Held B."/>
            <person name="Kyrpides N."/>
            <person name="Mavromatis K."/>
            <person name="Ivanova N."/>
            <person name="Markowitz V."/>
            <person name="Cheng J.-F."/>
            <person name="Hugenholtz P."/>
            <person name="Woyke T."/>
            <person name="Wu D."/>
            <person name="Gronow S."/>
            <person name="Wellnitz S."/>
            <person name="Brambilla E."/>
            <person name="Klenk H.-P."/>
            <person name="Eisen J.A."/>
        </authorList>
    </citation>
    <scope>NUCLEOTIDE SEQUENCE [LARGE SCALE GENOMIC DNA]</scope>
    <source>
        <strain evidence="15 16">DSM 22815</strain>
    </source>
</reference>
<dbReference type="OrthoDB" id="84732at2"/>
<feature type="domain" description="Trimeric autotransporter adhesin YadA-like head" evidence="13">
    <location>
        <begin position="937"/>
        <end position="960"/>
    </location>
</feature>
<dbReference type="EMBL" id="CM001376">
    <property type="protein sequence ID" value="EHM13230.1"/>
    <property type="molecule type" value="Genomic_DNA"/>
</dbReference>
<feature type="domain" description="Trimeric autotransporter adhesin YadA-like C-terminal membrane anchor" evidence="12">
    <location>
        <begin position="1333"/>
        <end position="1387"/>
    </location>
</feature>
<comment type="similarity">
    <text evidence="3">Belongs to the autotransporter-2 (AT-2) (TC 1.B.40) family.</text>
</comment>
<dbReference type="CDD" id="cd12820">
    <property type="entry name" value="LbR_YadA-like"/>
    <property type="match status" value="1"/>
</dbReference>
<feature type="domain" description="Trimeric autotransporter adhesin YadA-like head" evidence="13">
    <location>
        <begin position="233"/>
        <end position="256"/>
    </location>
</feature>
<evidence type="ECO:0000256" key="6">
    <source>
        <dbReference type="ARBA" id="ARBA00022692"/>
    </source>
</evidence>
<feature type="domain" description="Trimeric autotransporter adhesin YadA-like head" evidence="13">
    <location>
        <begin position="586"/>
        <end position="608"/>
    </location>
</feature>
<keyword evidence="6" id="KW-0812">Transmembrane</keyword>
<feature type="domain" description="Trimeric autotransporter adhesin YadA-like head" evidence="13">
    <location>
        <begin position="191"/>
        <end position="217"/>
    </location>
</feature>
<dbReference type="InterPro" id="IPR011049">
    <property type="entry name" value="Serralysin-like_metalloprot_C"/>
</dbReference>
<dbReference type="HOGENOM" id="CLU_251464_0_0_0"/>
<dbReference type="Gene3D" id="3.30.1300.30">
    <property type="entry name" value="GSPII I/J protein-like"/>
    <property type="match status" value="1"/>
</dbReference>
<evidence type="ECO:0000256" key="10">
    <source>
        <dbReference type="ARBA" id="ARBA00023237"/>
    </source>
</evidence>
<evidence type="ECO:0000256" key="4">
    <source>
        <dbReference type="ARBA" id="ARBA00022448"/>
    </source>
</evidence>
<keyword evidence="7" id="KW-0732">Signal</keyword>
<organism evidence="15 16">
    <name type="scientific">Jonquetella anthropi DSM 22815</name>
    <dbReference type="NCBI Taxonomy" id="885272"/>
    <lineage>
        <taxon>Bacteria</taxon>
        <taxon>Thermotogati</taxon>
        <taxon>Synergistota</taxon>
        <taxon>Synergistia</taxon>
        <taxon>Synergistales</taxon>
        <taxon>Dethiosulfovibrionaceae</taxon>
        <taxon>Jonquetella</taxon>
    </lineage>
</organism>
<evidence type="ECO:0000256" key="8">
    <source>
        <dbReference type="ARBA" id="ARBA00022927"/>
    </source>
</evidence>
<evidence type="ECO:0000313" key="15">
    <source>
        <dbReference type="EMBL" id="EHM13230.1"/>
    </source>
</evidence>
<keyword evidence="10" id="KW-0998">Cell outer membrane</keyword>
<dbReference type="GO" id="GO:0015031">
    <property type="term" value="P:protein transport"/>
    <property type="evidence" value="ECO:0007669"/>
    <property type="project" value="UniProtKB-KW"/>
</dbReference>
<evidence type="ECO:0000256" key="9">
    <source>
        <dbReference type="ARBA" id="ARBA00023136"/>
    </source>
</evidence>
<evidence type="ECO:0000259" key="13">
    <source>
        <dbReference type="Pfam" id="PF05658"/>
    </source>
</evidence>
<feature type="domain" description="Trimeric autotransporter adhesin YadA-like stalk" evidence="14">
    <location>
        <begin position="503"/>
        <end position="543"/>
    </location>
</feature>
<dbReference type="SUPFAM" id="SSF54523">
    <property type="entry name" value="Pili subunits"/>
    <property type="match status" value="1"/>
</dbReference>
<gene>
    <name evidence="15" type="ORF">JonanDRAFT_0855</name>
</gene>
<feature type="domain" description="Trimeric autotransporter adhesin YadA-like head" evidence="13">
    <location>
        <begin position="554"/>
        <end position="580"/>
    </location>
</feature>
<sequence>MSKVLETLLNRGKKRQGAASKAGKGTAGRSAARYGAVLALMVGVALMQPAAYAADPATQDDIAGLQAQIDQLKKAQTHYFSVNGGTQGNNYSNDGAKSVNSIAIGVNAATGPKENDAIAIGTNASAHYNGGPGPIAIGSDTKAHAQYAIAIGGGAEVSGTGGKGDQGIAIGRDARVDNAPGGVALGCDSYATNQSAIAIGSSAHAEELDTLAIGVGAKSYANSGMSMGSYSMAAGKFSIAQGFDSVANGSLSVALGPMATVYDSTTKLAAAEYKKLSPEEKAFYKYHTKGSNGQPDFYYRADMDNHGGDVTFYVDGTALGTYSTALEKGTSVGALAMTSSFGSALGYRARALSVNSTAVGAYAITRAEDGVALGSYTLADRAAGVGGYNPGTGKTYADDAAAAALFGKTTEVNALNRKIKEANTAIKTAAAAVTDANKAVAADPQNNAKRQALRAAETNYTKAVSERDNLIKVKGGLVGTWSSTLGAVSVGSSEGPTRRITRQITNVAAGSADTDAVNVAQLKALNGKVDANAVHYFSVNDGGARGSNYNNDGAKSVDSIAIGKSASASKANGIALGNGASINYDEAVAIGRSTRAGGVGSIALGSGAMIASNGYDMTSIAIGRQAYVLNGSGGQEYMLSFDQDNWTVSGGLFRRTYAPKDVSRIAGGIAIGAKAYARTGSIDIGSRVYPNDMAGEKAANLRPANIVNMTTVGTNSYNKGPFASIFGAYSIMTGDFTGAGGLNTLQYGAQNTGSVIVGSLNSSRSIGHGAFSGIANSIVGFANTVDNSNGALVYGAGNKITNSLKSLRKNPGADKMKSVDAAAEAFRDMVASEEGGATLAIGGANTADYTQASQIIGVSNTLTGKEAAVSTNNMIDGYRNTGTNVSHVTIVGSNNTVEDSEDNILLGDNRKITAKSHNIVIGSAEKGSSSPLELNNENSVVLGYKANATADGGVALGSDSVADRAAFATETEAPFSKVKLNSTNTLGAVSVGQAGKLRQITNVGDATEDTDAVNLRQLRAVGANLAGLSEFTFNFSNKKAGTVTNVGTTKLTDGALNIQAIDGLKIAYDRSAKLYTVGLDKDAIAADPTLHGKDGKDGKDGVGIDEAVINGDGHLIITKTDSTEFDAGEVKGKDGKDGVGIDKAVINGDGHLIITKTDRTEFDAGEVKGKDGTDAKWKALVAKAIGTNGTASGSAQEIGADQQLTFEAGKNVDLKLAADGTAGSKLTIAVSENPTFKSVTTGDVVMNGDGLTVKNGPSVTKKGIDAGGKRITNVADGVDKSDAVNVGQLQRAIAGVGGADNGQIVKRVNELDSRVDNVGAMAAAFAAVPSLDYDEAHPTSLGLGYGAYSGKSAVALGLSHYVNRDLLIKGGMSISGDEKSFHLGAAIRLGSSPKVERTNGRTVRVSTTEMAALRQVSDLKDEVSKMSDGMAQQKKEIEELKKLLLNKK</sequence>
<evidence type="ECO:0000256" key="5">
    <source>
        <dbReference type="ARBA" id="ARBA00022452"/>
    </source>
</evidence>
<keyword evidence="8" id="KW-0653">Protein transport</keyword>
<feature type="domain" description="Trimeric autotransporter adhesin YadA-like head" evidence="13">
    <location>
        <begin position="135"/>
        <end position="155"/>
    </location>
</feature>
<dbReference type="GO" id="GO:0009986">
    <property type="term" value="C:cell surface"/>
    <property type="evidence" value="ECO:0007669"/>
    <property type="project" value="UniProtKB-SubCell"/>
</dbReference>
<dbReference type="InterPro" id="IPR008640">
    <property type="entry name" value="Adhesin_Head_dom"/>
</dbReference>
<evidence type="ECO:0000256" key="11">
    <source>
        <dbReference type="SAM" id="Coils"/>
    </source>
</evidence>
<dbReference type="GO" id="GO:0009279">
    <property type="term" value="C:cell outer membrane"/>
    <property type="evidence" value="ECO:0007669"/>
    <property type="project" value="UniProtKB-SubCell"/>
</dbReference>
<keyword evidence="5" id="KW-1134">Transmembrane beta strand</keyword>
<evidence type="ECO:0000259" key="14">
    <source>
        <dbReference type="Pfam" id="PF05662"/>
    </source>
</evidence>
<evidence type="ECO:0000313" key="16">
    <source>
        <dbReference type="Proteomes" id="UP000003806"/>
    </source>
</evidence>
<feature type="domain" description="Trimeric autotransporter adhesin YadA-like stalk" evidence="14">
    <location>
        <begin position="999"/>
        <end position="1039"/>
    </location>
</feature>
<accession>H0UKM1</accession>
<dbReference type="Pfam" id="PF03895">
    <property type="entry name" value="YadA_anchor"/>
    <property type="match status" value="1"/>
</dbReference>
<feature type="domain" description="Trimeric autotransporter adhesin YadA-like stalk" evidence="14">
    <location>
        <begin position="1270"/>
        <end position="1307"/>
    </location>
</feature>
<dbReference type="InterPro" id="IPR008635">
    <property type="entry name" value="Coiled_stalk_dom"/>
</dbReference>
<dbReference type="SUPFAM" id="SSF101967">
    <property type="entry name" value="Adhesin YadA, collagen-binding domain"/>
    <property type="match status" value="5"/>
</dbReference>
<dbReference type="RefSeq" id="WP_008522915.1">
    <property type="nucleotide sequence ID" value="NZ_CM001376.1"/>
</dbReference>
<keyword evidence="16" id="KW-1185">Reference proteome</keyword>
<dbReference type="Gene3D" id="2.150.10.10">
    <property type="entry name" value="Serralysin-like metalloprotease, C-terminal"/>
    <property type="match status" value="5"/>
</dbReference>
<keyword evidence="11" id="KW-0175">Coiled coil</keyword>
<name>H0UKM1_9BACT</name>
<dbReference type="InterPro" id="IPR045584">
    <property type="entry name" value="Pilin-like"/>
</dbReference>
<dbReference type="InterPro" id="IPR005594">
    <property type="entry name" value="YadA_C"/>
</dbReference>
<dbReference type="eggNOG" id="COG5295">
    <property type="taxonomic scope" value="Bacteria"/>
</dbReference>
<dbReference type="Pfam" id="PF05658">
    <property type="entry name" value="YadA_head"/>
    <property type="match status" value="8"/>
</dbReference>
<dbReference type="Proteomes" id="UP000003806">
    <property type="component" value="Chromosome"/>
</dbReference>
<keyword evidence="4" id="KW-0813">Transport</keyword>
<dbReference type="Pfam" id="PF05662">
    <property type="entry name" value="YadA_stalk"/>
    <property type="match status" value="3"/>
</dbReference>
<evidence type="ECO:0000259" key="12">
    <source>
        <dbReference type="Pfam" id="PF03895"/>
    </source>
</evidence>
<protein>
    <submittedName>
        <fullName evidence="15">Hemagglutinin-like protein</fullName>
    </submittedName>
</protein>
<feature type="domain" description="Trimeric autotransporter adhesin YadA-like head" evidence="13">
    <location>
        <begin position="343"/>
        <end position="363"/>
    </location>
</feature>
<evidence type="ECO:0000256" key="7">
    <source>
        <dbReference type="ARBA" id="ARBA00022729"/>
    </source>
</evidence>
<dbReference type="Gene3D" id="6.10.250.2120">
    <property type="match status" value="1"/>
</dbReference>
<proteinExistence type="inferred from homology"/>
<evidence type="ECO:0000256" key="1">
    <source>
        <dbReference type="ARBA" id="ARBA00004241"/>
    </source>
</evidence>
<feature type="coiled-coil region" evidence="11">
    <location>
        <begin position="1416"/>
        <end position="1443"/>
    </location>
</feature>
<dbReference type="Gene3D" id="2.20.70.140">
    <property type="match status" value="1"/>
</dbReference>
<dbReference type="Gene3D" id="6.10.250.2040">
    <property type="match status" value="1"/>
</dbReference>
<evidence type="ECO:0000256" key="2">
    <source>
        <dbReference type="ARBA" id="ARBA00004442"/>
    </source>
</evidence>
<evidence type="ECO:0000256" key="3">
    <source>
        <dbReference type="ARBA" id="ARBA00005848"/>
    </source>
</evidence>
<dbReference type="STRING" id="885272.JonanDRAFT_0855"/>